<keyword evidence="2" id="KW-1185">Reference proteome</keyword>
<protein>
    <submittedName>
        <fullName evidence="1">Uncharacterized protein</fullName>
    </submittedName>
</protein>
<proteinExistence type="predicted"/>
<name>A0A167HPE3_CALVF</name>
<dbReference type="OrthoDB" id="10682282at2759"/>
<evidence type="ECO:0000313" key="2">
    <source>
        <dbReference type="Proteomes" id="UP000076738"/>
    </source>
</evidence>
<dbReference type="EMBL" id="KV417317">
    <property type="protein sequence ID" value="KZO91844.1"/>
    <property type="molecule type" value="Genomic_DNA"/>
</dbReference>
<gene>
    <name evidence="1" type="ORF">CALVIDRAFT_567870</name>
</gene>
<reference evidence="1 2" key="1">
    <citation type="journal article" date="2016" name="Mol. Biol. Evol.">
        <title>Comparative Genomics of Early-Diverging Mushroom-Forming Fungi Provides Insights into the Origins of Lignocellulose Decay Capabilities.</title>
        <authorList>
            <person name="Nagy L.G."/>
            <person name="Riley R."/>
            <person name="Tritt A."/>
            <person name="Adam C."/>
            <person name="Daum C."/>
            <person name="Floudas D."/>
            <person name="Sun H."/>
            <person name="Yadav J.S."/>
            <person name="Pangilinan J."/>
            <person name="Larsson K.H."/>
            <person name="Matsuura K."/>
            <person name="Barry K."/>
            <person name="Labutti K."/>
            <person name="Kuo R."/>
            <person name="Ohm R.A."/>
            <person name="Bhattacharya S.S."/>
            <person name="Shirouzu T."/>
            <person name="Yoshinaga Y."/>
            <person name="Martin F.M."/>
            <person name="Grigoriev I.V."/>
            <person name="Hibbett D.S."/>
        </authorList>
    </citation>
    <scope>NUCLEOTIDE SEQUENCE [LARGE SCALE GENOMIC DNA]</scope>
    <source>
        <strain evidence="1 2">TUFC12733</strain>
    </source>
</reference>
<sequence length="490" mass="53276">MIPGSNFDVFNTIIDASALPTEWAALDISPLLSRVVRLSIYNAVASYPSLWTSVTIPMKRFMGRAWCVAAEDDYKELADADNLAFIESDFDALFGPQDDSVSRPPRSISVVGGNRALYTQDQIKLISSSPSLGGSQPIEVVDLSGSVPDEPPLDEEDVSARVIPAVSSKVVASTVSSAPSAALLPSVAPVSSDVVPSSVSSASPEVLLHPSTNVTTAVLSTYVRECLCYGWGFIRWRSDPLDGLAPIPAEIESTQFIECRHPIQSDSVVHVAKSSPVYLDDLALVAIYNSLPSNNSLEFVDPLEDDSSDAGELHGEWCVQCDTAYAADKYNHVPRGLYLRQEYSRLEAASEYAASLDELWNVRAPPDIWITHPDGSRRKSVGAMWNTILSEHIANSIDRPERTLHFRAALSDATVLTADADAVPATDEQVGDVFTHKPYRKVVNEVSHHLRVMSEELKHLYTDHPAVDLAKTVVSYSAMEGLTNTHLNAA</sequence>
<accession>A0A167HPE3</accession>
<dbReference type="AlphaFoldDB" id="A0A167HPE3"/>
<evidence type="ECO:0000313" key="1">
    <source>
        <dbReference type="EMBL" id="KZO91844.1"/>
    </source>
</evidence>
<dbReference type="Proteomes" id="UP000076738">
    <property type="component" value="Unassembled WGS sequence"/>
</dbReference>
<organism evidence="1 2">
    <name type="scientific">Calocera viscosa (strain TUFC12733)</name>
    <dbReference type="NCBI Taxonomy" id="1330018"/>
    <lineage>
        <taxon>Eukaryota</taxon>
        <taxon>Fungi</taxon>
        <taxon>Dikarya</taxon>
        <taxon>Basidiomycota</taxon>
        <taxon>Agaricomycotina</taxon>
        <taxon>Dacrymycetes</taxon>
        <taxon>Dacrymycetales</taxon>
        <taxon>Dacrymycetaceae</taxon>
        <taxon>Calocera</taxon>
    </lineage>
</organism>